<keyword evidence="6" id="KW-0966">Cell projection</keyword>
<dbReference type="CDD" id="cd06171">
    <property type="entry name" value="Sigma70_r4"/>
    <property type="match status" value="1"/>
</dbReference>
<accession>A0ABS2PB32</accession>
<dbReference type="PROSITE" id="PS00716">
    <property type="entry name" value="SIGMA70_2"/>
    <property type="match status" value="1"/>
</dbReference>
<evidence type="ECO:0000256" key="1">
    <source>
        <dbReference type="ARBA" id="ARBA00023015"/>
    </source>
</evidence>
<dbReference type="NCBIfam" id="TIGR02479">
    <property type="entry name" value="FliA_WhiG"/>
    <property type="match status" value="1"/>
</dbReference>
<sequence length="255" mass="30028">MAKERLEEAWEQWITSRDKDAANQLIQAYLPLVDYHVHRILIALPKNMERDELRSHGLMGLYDALQKFDHERELKFDTYASFRVRGAIIDSLRKEDWLPRSTREKMKRIEEATEHLEQRLGRHVSEAEVAHELGLSSDEVLKTTMDGYIANFLSIDQETKPENDHEDAFQTILKDENNEIPHEKLEKKLVYEQLQERISLLNENEKLVISLFYFEELTLTEIGKTLRLSTSRISQIHSKALFRLRTAFKKSTAVY</sequence>
<gene>
    <name evidence="6" type="ORF">JOD17_001708</name>
</gene>
<dbReference type="InterPro" id="IPR013325">
    <property type="entry name" value="RNA_pol_sigma_r2"/>
</dbReference>
<evidence type="ECO:0000259" key="5">
    <source>
        <dbReference type="PROSITE" id="PS00716"/>
    </source>
</evidence>
<evidence type="ECO:0000256" key="2">
    <source>
        <dbReference type="ARBA" id="ARBA00023082"/>
    </source>
</evidence>
<reference evidence="6 7" key="1">
    <citation type="submission" date="2021-01" db="EMBL/GenBank/DDBJ databases">
        <title>Genomic Encyclopedia of Type Strains, Phase IV (KMG-IV): sequencing the most valuable type-strain genomes for metagenomic binning, comparative biology and taxonomic classification.</title>
        <authorList>
            <person name="Goeker M."/>
        </authorList>
    </citation>
    <scope>NUCLEOTIDE SEQUENCE [LARGE SCALE GENOMIC DNA]</scope>
    <source>
        <strain evidence="6 7">DSM 25540</strain>
    </source>
</reference>
<dbReference type="PANTHER" id="PTHR30385">
    <property type="entry name" value="SIGMA FACTOR F FLAGELLAR"/>
    <property type="match status" value="1"/>
</dbReference>
<organism evidence="6 7">
    <name type="scientific">Geomicrobium sediminis</name>
    <dbReference type="NCBI Taxonomy" id="1347788"/>
    <lineage>
        <taxon>Bacteria</taxon>
        <taxon>Bacillati</taxon>
        <taxon>Bacillota</taxon>
        <taxon>Bacilli</taxon>
        <taxon>Bacillales</taxon>
        <taxon>Geomicrobium</taxon>
    </lineage>
</organism>
<dbReference type="Pfam" id="PF04542">
    <property type="entry name" value="Sigma70_r2"/>
    <property type="match status" value="1"/>
</dbReference>
<dbReference type="SUPFAM" id="SSF88946">
    <property type="entry name" value="Sigma2 domain of RNA polymerase sigma factors"/>
    <property type="match status" value="1"/>
</dbReference>
<keyword evidence="7" id="KW-1185">Reference proteome</keyword>
<keyword evidence="2" id="KW-0731">Sigma factor</keyword>
<dbReference type="InterPro" id="IPR007627">
    <property type="entry name" value="RNA_pol_sigma70_r2"/>
</dbReference>
<dbReference type="EMBL" id="JAFBEC010000004">
    <property type="protein sequence ID" value="MBM7632614.1"/>
    <property type="molecule type" value="Genomic_DNA"/>
</dbReference>
<dbReference type="NCBIfam" id="TIGR02937">
    <property type="entry name" value="sigma70-ECF"/>
    <property type="match status" value="1"/>
</dbReference>
<dbReference type="Proteomes" id="UP000741863">
    <property type="component" value="Unassembled WGS sequence"/>
</dbReference>
<dbReference type="PRINTS" id="PR00046">
    <property type="entry name" value="SIGMA70FCT"/>
</dbReference>
<dbReference type="InterPro" id="IPR012845">
    <property type="entry name" value="RNA_pol_sigma_FliA_WhiG"/>
</dbReference>
<dbReference type="Gene3D" id="1.20.140.160">
    <property type="match status" value="1"/>
</dbReference>
<dbReference type="RefSeq" id="WP_204696953.1">
    <property type="nucleotide sequence ID" value="NZ_JAFBEC010000004.1"/>
</dbReference>
<protein>
    <submittedName>
        <fullName evidence="6">RNA polymerase sigma factor for flagellar operon FliA</fullName>
    </submittedName>
</protein>
<evidence type="ECO:0000256" key="3">
    <source>
        <dbReference type="ARBA" id="ARBA00023125"/>
    </source>
</evidence>
<dbReference type="SUPFAM" id="SSF88659">
    <property type="entry name" value="Sigma3 and sigma4 domains of RNA polymerase sigma factors"/>
    <property type="match status" value="2"/>
</dbReference>
<dbReference type="Gene3D" id="1.10.1740.10">
    <property type="match status" value="1"/>
</dbReference>
<dbReference type="Pfam" id="PF04545">
    <property type="entry name" value="Sigma70_r4"/>
    <property type="match status" value="1"/>
</dbReference>
<keyword evidence="6" id="KW-0969">Cilium</keyword>
<name>A0ABS2PB32_9BACL</name>
<evidence type="ECO:0000313" key="6">
    <source>
        <dbReference type="EMBL" id="MBM7632614.1"/>
    </source>
</evidence>
<evidence type="ECO:0000256" key="4">
    <source>
        <dbReference type="ARBA" id="ARBA00023163"/>
    </source>
</evidence>
<evidence type="ECO:0000313" key="7">
    <source>
        <dbReference type="Proteomes" id="UP000741863"/>
    </source>
</evidence>
<dbReference type="InterPro" id="IPR007630">
    <property type="entry name" value="RNA_pol_sigma70_r4"/>
</dbReference>
<comment type="caution">
    <text evidence="6">The sequence shown here is derived from an EMBL/GenBank/DDBJ whole genome shotgun (WGS) entry which is preliminary data.</text>
</comment>
<dbReference type="InterPro" id="IPR014284">
    <property type="entry name" value="RNA_pol_sigma-70_dom"/>
</dbReference>
<keyword evidence="6" id="KW-0282">Flagellum</keyword>
<keyword evidence="1" id="KW-0805">Transcription regulation</keyword>
<keyword evidence="4" id="KW-0804">Transcription</keyword>
<dbReference type="InterPro" id="IPR000943">
    <property type="entry name" value="RNA_pol_sigma70"/>
</dbReference>
<dbReference type="NCBIfam" id="NF005809">
    <property type="entry name" value="PRK07670.1"/>
    <property type="match status" value="1"/>
</dbReference>
<dbReference type="InterPro" id="IPR013324">
    <property type="entry name" value="RNA_pol_sigma_r3/r4-like"/>
</dbReference>
<dbReference type="InterPro" id="IPR007624">
    <property type="entry name" value="RNA_pol_sigma70_r3"/>
</dbReference>
<feature type="domain" description="RNA polymerase sigma-70" evidence="5">
    <location>
        <begin position="218"/>
        <end position="244"/>
    </location>
</feature>
<dbReference type="PIRSF" id="PIRSF000770">
    <property type="entry name" value="RNA_pol_sigma-SigE/K"/>
    <property type="match status" value="1"/>
</dbReference>
<dbReference type="Pfam" id="PF04539">
    <property type="entry name" value="Sigma70_r3"/>
    <property type="match status" value="1"/>
</dbReference>
<proteinExistence type="predicted"/>
<dbReference type="PANTHER" id="PTHR30385:SF7">
    <property type="entry name" value="RNA POLYMERASE SIGMA FACTOR FLIA"/>
    <property type="match status" value="1"/>
</dbReference>
<keyword evidence="3" id="KW-0238">DNA-binding</keyword>
<dbReference type="NCBIfam" id="NF005413">
    <property type="entry name" value="PRK06986.1"/>
    <property type="match status" value="1"/>
</dbReference>